<dbReference type="SUPFAM" id="SSF56176">
    <property type="entry name" value="FAD-binding/transporter-associated domain-like"/>
    <property type="match status" value="1"/>
</dbReference>
<feature type="domain" description="FAD-binding PCMH-type" evidence="7">
    <location>
        <begin position="51"/>
        <end position="247"/>
    </location>
</feature>
<comment type="catalytic activity">
    <reaction evidence="6">
        <text>N(6)-dimethylallyladenine + A + H2O = 3-methyl-2-butenal + adenine + AH2</text>
        <dbReference type="Rhea" id="RHEA:13625"/>
        <dbReference type="ChEBI" id="CHEBI:13193"/>
        <dbReference type="ChEBI" id="CHEBI:15377"/>
        <dbReference type="ChEBI" id="CHEBI:15825"/>
        <dbReference type="ChEBI" id="CHEBI:16708"/>
        <dbReference type="ChEBI" id="CHEBI:17499"/>
        <dbReference type="ChEBI" id="CHEBI:17660"/>
        <dbReference type="EC" id="1.5.99.12"/>
    </reaction>
</comment>
<comment type="caution">
    <text evidence="8">The sequence shown here is derived from an EMBL/GenBank/DDBJ whole genome shotgun (WGS) entry which is preliminary data.</text>
</comment>
<dbReference type="SUPFAM" id="SSF55103">
    <property type="entry name" value="FAD-linked oxidases, C-terminal domain"/>
    <property type="match status" value="1"/>
</dbReference>
<evidence type="ECO:0000256" key="3">
    <source>
        <dbReference type="ARBA" id="ARBA00022630"/>
    </source>
</evidence>
<evidence type="ECO:0000256" key="4">
    <source>
        <dbReference type="ARBA" id="ARBA00022827"/>
    </source>
</evidence>
<dbReference type="Proteomes" id="UP000092600">
    <property type="component" value="Unassembled WGS sequence"/>
</dbReference>
<protein>
    <submittedName>
        <fullName evidence="8">Cytokinin dehydrogenase 7</fullName>
    </submittedName>
</protein>
<evidence type="ECO:0000313" key="9">
    <source>
        <dbReference type="Proteomes" id="UP000092600"/>
    </source>
</evidence>
<organism evidence="8 9">
    <name type="scientific">Ananas comosus</name>
    <name type="common">Pineapple</name>
    <name type="synonym">Ananas ananas</name>
    <dbReference type="NCBI Taxonomy" id="4615"/>
    <lineage>
        <taxon>Eukaryota</taxon>
        <taxon>Viridiplantae</taxon>
        <taxon>Streptophyta</taxon>
        <taxon>Embryophyta</taxon>
        <taxon>Tracheophyta</taxon>
        <taxon>Spermatophyta</taxon>
        <taxon>Magnoliopsida</taxon>
        <taxon>Liliopsida</taxon>
        <taxon>Poales</taxon>
        <taxon>Bromeliaceae</taxon>
        <taxon>Bromelioideae</taxon>
        <taxon>Ananas</taxon>
    </lineage>
</organism>
<dbReference type="InterPro" id="IPR016166">
    <property type="entry name" value="FAD-bd_PCMH"/>
</dbReference>
<dbReference type="EMBL" id="LSRQ01003332">
    <property type="protein sequence ID" value="OAY71830.1"/>
    <property type="molecule type" value="Genomic_DNA"/>
</dbReference>
<proteinExistence type="inferred from homology"/>
<dbReference type="GO" id="GO:0019139">
    <property type="term" value="F:cytokinin dehydrogenase activity"/>
    <property type="evidence" value="ECO:0007669"/>
    <property type="project" value="UniProtKB-EC"/>
</dbReference>
<keyword evidence="5" id="KW-0560">Oxidoreductase</keyword>
<dbReference type="GO" id="GO:0071949">
    <property type="term" value="F:FAD binding"/>
    <property type="evidence" value="ECO:0007669"/>
    <property type="project" value="InterPro"/>
</dbReference>
<dbReference type="Gene3D" id="3.30.43.10">
    <property type="entry name" value="Uridine Diphospho-n-acetylenolpyruvylglucosamine Reductase, domain 2"/>
    <property type="match status" value="1"/>
</dbReference>
<dbReference type="PROSITE" id="PS51387">
    <property type="entry name" value="FAD_PCMH"/>
    <property type="match status" value="1"/>
</dbReference>
<dbReference type="InterPro" id="IPR006093">
    <property type="entry name" value="Oxy_OxRdtase_FAD_BS"/>
</dbReference>
<evidence type="ECO:0000256" key="5">
    <source>
        <dbReference type="ARBA" id="ARBA00023002"/>
    </source>
</evidence>
<evidence type="ECO:0000259" key="7">
    <source>
        <dbReference type="PROSITE" id="PS51387"/>
    </source>
</evidence>
<evidence type="ECO:0000256" key="2">
    <source>
        <dbReference type="ARBA" id="ARBA00005466"/>
    </source>
</evidence>
<keyword evidence="3" id="KW-0285">Flavoprotein</keyword>
<keyword evidence="4" id="KW-0274">FAD</keyword>
<dbReference type="InterPro" id="IPR016170">
    <property type="entry name" value="Cytok_DH_C_sf"/>
</dbReference>
<accession>A0A199V4P5</accession>
<dbReference type="Pfam" id="PF09265">
    <property type="entry name" value="Cytokin-bind"/>
    <property type="match status" value="1"/>
</dbReference>
<dbReference type="InterPro" id="IPR036318">
    <property type="entry name" value="FAD-bd_PCMH-like_sf"/>
</dbReference>
<dbReference type="AlphaFoldDB" id="A0A199V4P5"/>
<evidence type="ECO:0000313" key="8">
    <source>
        <dbReference type="EMBL" id="OAY71830.1"/>
    </source>
</evidence>
<evidence type="ECO:0000256" key="1">
    <source>
        <dbReference type="ARBA" id="ARBA00001974"/>
    </source>
</evidence>
<dbReference type="InterPro" id="IPR015345">
    <property type="entry name" value="Cytokinin_DH_FAD/cytokin-bd"/>
</dbReference>
<dbReference type="InterPro" id="IPR016164">
    <property type="entry name" value="FAD-linked_Oxase-like_C"/>
</dbReference>
<dbReference type="Gene3D" id="3.40.462.10">
    <property type="entry name" value="FAD-linked oxidases, C-terminal domain"/>
    <property type="match status" value="1"/>
</dbReference>
<dbReference type="InterPro" id="IPR016167">
    <property type="entry name" value="FAD-bd_PCMH_sub1"/>
</dbReference>
<dbReference type="GO" id="GO:0009690">
    <property type="term" value="P:cytokinin metabolic process"/>
    <property type="evidence" value="ECO:0007669"/>
    <property type="project" value="InterPro"/>
</dbReference>
<dbReference type="PANTHER" id="PTHR13878:SF127">
    <property type="entry name" value="CYTOKININ DEHYDROGENASE 3"/>
    <property type="match status" value="1"/>
</dbReference>
<reference evidence="8 9" key="1">
    <citation type="journal article" date="2016" name="DNA Res.">
        <title>The draft genome of MD-2 pineapple using hybrid error correction of long reads.</title>
        <authorList>
            <person name="Redwan R.M."/>
            <person name="Saidin A."/>
            <person name="Kumar S.V."/>
        </authorList>
    </citation>
    <scope>NUCLEOTIDE SEQUENCE [LARGE SCALE GENOMIC DNA]</scope>
    <source>
        <strain evidence="9">cv. MD2</strain>
        <tissue evidence="8">Leaf</tissue>
    </source>
</reference>
<dbReference type="InterPro" id="IPR050432">
    <property type="entry name" value="FAD-linked_Oxidoreductases_BP"/>
</dbReference>
<dbReference type="STRING" id="4615.A0A199V4P5"/>
<dbReference type="PROSITE" id="PS00862">
    <property type="entry name" value="OX2_COVAL_FAD"/>
    <property type="match status" value="1"/>
</dbReference>
<gene>
    <name evidence="8" type="ORF">ACMD2_05030</name>
</gene>
<comment type="cofactor">
    <cofactor evidence="1">
        <name>FAD</name>
        <dbReference type="ChEBI" id="CHEBI:57692"/>
    </cofactor>
</comment>
<comment type="similarity">
    <text evidence="2">Belongs to the oxygen-dependent FAD-linked oxidoreductase family.</text>
</comment>
<sequence length="380" mass="43145">MVTSLISIIGHDNPWPRTLPQDLQTLDLSARIRVDPLALDAVSTDFGRLTRAPAPSAVLHPSCPRDIAALVRFSYASRRPFTIAPRGQGHSVRGQALAPRGVVVDMSSMRRGGGGHEARVSVQVSGRYVDVGGEQLWVDVLSETLRFGLAPRSWTDYLYLTVGGTLSNAGISGQAFMHGPQISNVRWVRLIYTDVVIFTSDQERLISLDRKERFNYVEGSVLLGHNLKNNWRSSFFSREVLERITRLSSQHGVLYCLEGAKYYDHGMASQVDQELESILQELRFLPGLALQNDVAYPHFLNRVRKDELKLRPMGLWDVPHPWLSIFIPRSRIIEFDQGVFKHILKNKGSIGPVLIYPMNKIKFYRFNHFLSKWIKNWLVL</sequence>
<dbReference type="PANTHER" id="PTHR13878">
    <property type="entry name" value="GULONOLACTONE OXIDASE"/>
    <property type="match status" value="1"/>
</dbReference>
<evidence type="ECO:0000256" key="6">
    <source>
        <dbReference type="ARBA" id="ARBA00048224"/>
    </source>
</evidence>
<name>A0A199V4P5_ANACO</name>